<dbReference type="AlphaFoldDB" id="A0A9N9LN07"/>
<organism evidence="2 3">
    <name type="scientific">Hymenoscyphus albidus</name>
    <dbReference type="NCBI Taxonomy" id="595503"/>
    <lineage>
        <taxon>Eukaryota</taxon>
        <taxon>Fungi</taxon>
        <taxon>Dikarya</taxon>
        <taxon>Ascomycota</taxon>
        <taxon>Pezizomycotina</taxon>
        <taxon>Leotiomycetes</taxon>
        <taxon>Helotiales</taxon>
        <taxon>Helotiaceae</taxon>
        <taxon>Hymenoscyphus</taxon>
    </lineage>
</organism>
<accession>A0A9N9LN07</accession>
<evidence type="ECO:0000313" key="2">
    <source>
        <dbReference type="EMBL" id="CAG8977243.1"/>
    </source>
</evidence>
<sequence>MCQNLVPFTLNDDCKRVDRVRPYTIASAFKRSGRAIVSKRKDESSSAAQGQSRHPEGTLLQPQLKQFTNRRRQQVLPHILPHHPPNPPTQAPPQKTFLLHTPPAGRKCNEKKKIRQPVRRPSTPTPIPRPKNTRKRAKIIATPYTASHHVLRQSQHRHPHGQCGSKKASLLGIEDRLIVRVGV</sequence>
<proteinExistence type="predicted"/>
<feature type="compositionally biased region" description="Basic residues" evidence="1">
    <location>
        <begin position="109"/>
        <end position="118"/>
    </location>
</feature>
<keyword evidence="3" id="KW-1185">Reference proteome</keyword>
<feature type="region of interest" description="Disordered" evidence="1">
    <location>
        <begin position="103"/>
        <end position="131"/>
    </location>
</feature>
<dbReference type="Proteomes" id="UP000701801">
    <property type="component" value="Unassembled WGS sequence"/>
</dbReference>
<protein>
    <submittedName>
        <fullName evidence="2">Uncharacterized protein</fullName>
    </submittedName>
</protein>
<comment type="caution">
    <text evidence="2">The sequence shown here is derived from an EMBL/GenBank/DDBJ whole genome shotgun (WGS) entry which is preliminary data.</text>
</comment>
<name>A0A9N9LN07_9HELO</name>
<gene>
    <name evidence="2" type="ORF">HYALB_00007939</name>
</gene>
<evidence type="ECO:0000256" key="1">
    <source>
        <dbReference type="SAM" id="MobiDB-lite"/>
    </source>
</evidence>
<evidence type="ECO:0000313" key="3">
    <source>
        <dbReference type="Proteomes" id="UP000701801"/>
    </source>
</evidence>
<reference evidence="2" key="1">
    <citation type="submission" date="2021-07" db="EMBL/GenBank/DDBJ databases">
        <authorList>
            <person name="Durling M."/>
        </authorList>
    </citation>
    <scope>NUCLEOTIDE SEQUENCE</scope>
</reference>
<dbReference type="EMBL" id="CAJVRM010000208">
    <property type="protein sequence ID" value="CAG8977243.1"/>
    <property type="molecule type" value="Genomic_DNA"/>
</dbReference>
<feature type="region of interest" description="Disordered" evidence="1">
    <location>
        <begin position="36"/>
        <end position="61"/>
    </location>
</feature>